<evidence type="ECO:0000313" key="2">
    <source>
        <dbReference type="Proteomes" id="UP000033411"/>
    </source>
</evidence>
<dbReference type="SUPFAM" id="SSF55781">
    <property type="entry name" value="GAF domain-like"/>
    <property type="match status" value="1"/>
</dbReference>
<keyword evidence="2" id="KW-1185">Reference proteome</keyword>
<dbReference type="Proteomes" id="UP000033411">
    <property type="component" value="Unassembled WGS sequence"/>
</dbReference>
<dbReference type="STRING" id="1293439.WH87_06310"/>
<gene>
    <name evidence="1" type="ORF">WH87_06310</name>
</gene>
<proteinExistence type="predicted"/>
<dbReference type="PATRIC" id="fig|1293439.3.peg.829"/>
<name>A0A0F5QGC3_9HYPH</name>
<organism evidence="1 2">
    <name type="scientific">Devosia epidermidihirudinis</name>
    <dbReference type="NCBI Taxonomy" id="1293439"/>
    <lineage>
        <taxon>Bacteria</taxon>
        <taxon>Pseudomonadati</taxon>
        <taxon>Pseudomonadota</taxon>
        <taxon>Alphaproteobacteria</taxon>
        <taxon>Hyphomicrobiales</taxon>
        <taxon>Devosiaceae</taxon>
        <taxon>Devosia</taxon>
    </lineage>
</organism>
<dbReference type="Gene3D" id="3.30.450.40">
    <property type="match status" value="1"/>
</dbReference>
<accession>A0A0F5QGC3</accession>
<reference evidence="1 2" key="1">
    <citation type="submission" date="2015-03" db="EMBL/GenBank/DDBJ databases">
        <authorList>
            <person name="Lepp D."/>
            <person name="Hassan Y.I."/>
            <person name="Li X.-Z."/>
            <person name="Zhou T."/>
        </authorList>
    </citation>
    <scope>NUCLEOTIDE SEQUENCE [LARGE SCALE GENOMIC DNA]</scope>
    <source>
        <strain evidence="1 2">E84</strain>
    </source>
</reference>
<comment type="caution">
    <text evidence="1">The sequence shown here is derived from an EMBL/GenBank/DDBJ whole genome shotgun (WGS) entry which is preliminary data.</text>
</comment>
<dbReference type="EMBL" id="LANJ01000011">
    <property type="protein sequence ID" value="KKC39748.1"/>
    <property type="molecule type" value="Genomic_DNA"/>
</dbReference>
<evidence type="ECO:0000313" key="1">
    <source>
        <dbReference type="EMBL" id="KKC39748.1"/>
    </source>
</evidence>
<dbReference type="AlphaFoldDB" id="A0A0F5QGC3"/>
<dbReference type="RefSeq" id="WP_046138025.1">
    <property type="nucleotide sequence ID" value="NZ_LANJ01000011.1"/>
</dbReference>
<protein>
    <recommendedName>
        <fullName evidence="3">GAF domain-containing protein</fullName>
    </recommendedName>
</protein>
<sequence>MTDHAAAFRTFEEKLARFTDPAETGAALHELTQAVIGVRLFTLTAINMAAGHVRRVYTSHPEVYPLLGTKPIIIDDWFRSMQTDRTISAINTAAEMEGNFPDLTLIRSLGCDSSISIPVMAGNDLLGTINALDVEGQYPAEAIEKAADLIVPAVAVFLILRNHFEL</sequence>
<dbReference type="InterPro" id="IPR029016">
    <property type="entry name" value="GAF-like_dom_sf"/>
</dbReference>
<evidence type="ECO:0008006" key="3">
    <source>
        <dbReference type="Google" id="ProtNLM"/>
    </source>
</evidence>
<dbReference type="OrthoDB" id="7066078at2"/>